<dbReference type="SUPFAM" id="SSF46785">
    <property type="entry name" value="Winged helix' DNA-binding domain"/>
    <property type="match status" value="1"/>
</dbReference>
<dbReference type="InterPro" id="IPR036390">
    <property type="entry name" value="WH_DNA-bd_sf"/>
</dbReference>
<keyword evidence="2" id="KW-0238">DNA-binding</keyword>
<sequence length="248" mass="26995">MRNKPPYALNSVDHALQLAALLQQEGPLRVTDAAERLGVAASTAHRLLAMLVYRDFAERLPDRRYGPGKVLRPAETSEAPVALLRRAGIPEMRRLVDQTQESVNLMVLAGTEVRFVATVESPQILRVGDREGRCLPAHLTSGGKAILSALTPEELAAFYEGVDDIDLPRLRRELTLVRKRGFAINHQLTETGLTAIGTAIKDDHGRPLAGLSLALPTARFDRDTLPTWVNALSATALRIEGALAGPHL</sequence>
<feature type="domain" description="HTH iclR-type" evidence="4">
    <location>
        <begin position="9"/>
        <end position="69"/>
    </location>
</feature>
<comment type="caution">
    <text evidence="6">The sequence shown here is derived from an EMBL/GenBank/DDBJ whole genome shotgun (WGS) entry which is preliminary data.</text>
</comment>
<evidence type="ECO:0000313" key="6">
    <source>
        <dbReference type="EMBL" id="GAA4094882.1"/>
    </source>
</evidence>
<organism evidence="6 7">
    <name type="scientific">Actinomadura miaoliensis</name>
    <dbReference type="NCBI Taxonomy" id="430685"/>
    <lineage>
        <taxon>Bacteria</taxon>
        <taxon>Bacillati</taxon>
        <taxon>Actinomycetota</taxon>
        <taxon>Actinomycetes</taxon>
        <taxon>Streptosporangiales</taxon>
        <taxon>Thermomonosporaceae</taxon>
        <taxon>Actinomadura</taxon>
    </lineage>
</organism>
<dbReference type="PROSITE" id="PS51077">
    <property type="entry name" value="HTH_ICLR"/>
    <property type="match status" value="1"/>
</dbReference>
<reference evidence="7" key="1">
    <citation type="journal article" date="2019" name="Int. J. Syst. Evol. Microbiol.">
        <title>The Global Catalogue of Microorganisms (GCM) 10K type strain sequencing project: providing services to taxonomists for standard genome sequencing and annotation.</title>
        <authorList>
            <consortium name="The Broad Institute Genomics Platform"/>
            <consortium name="The Broad Institute Genome Sequencing Center for Infectious Disease"/>
            <person name="Wu L."/>
            <person name="Ma J."/>
        </authorList>
    </citation>
    <scope>NUCLEOTIDE SEQUENCE [LARGE SCALE GENOMIC DNA]</scope>
    <source>
        <strain evidence="7">JCM 16702</strain>
    </source>
</reference>
<accession>A0ABP7WT69</accession>
<evidence type="ECO:0000256" key="2">
    <source>
        <dbReference type="ARBA" id="ARBA00023125"/>
    </source>
</evidence>
<dbReference type="InterPro" id="IPR036388">
    <property type="entry name" value="WH-like_DNA-bd_sf"/>
</dbReference>
<feature type="domain" description="IclR-ED" evidence="5">
    <location>
        <begin position="69"/>
        <end position="245"/>
    </location>
</feature>
<dbReference type="InterPro" id="IPR014757">
    <property type="entry name" value="Tscrpt_reg_IclR_C"/>
</dbReference>
<dbReference type="EMBL" id="BAAAZG010000052">
    <property type="protein sequence ID" value="GAA4094882.1"/>
    <property type="molecule type" value="Genomic_DNA"/>
</dbReference>
<gene>
    <name evidence="6" type="ORF">GCM10022214_67140</name>
</gene>
<evidence type="ECO:0000256" key="3">
    <source>
        <dbReference type="ARBA" id="ARBA00023163"/>
    </source>
</evidence>
<dbReference type="PANTHER" id="PTHR30136:SF24">
    <property type="entry name" value="HTH-TYPE TRANSCRIPTIONAL REPRESSOR ALLR"/>
    <property type="match status" value="1"/>
</dbReference>
<keyword evidence="1" id="KW-0805">Transcription regulation</keyword>
<keyword evidence="7" id="KW-1185">Reference proteome</keyword>
<dbReference type="Gene3D" id="1.10.10.10">
    <property type="entry name" value="Winged helix-like DNA-binding domain superfamily/Winged helix DNA-binding domain"/>
    <property type="match status" value="1"/>
</dbReference>
<protein>
    <submittedName>
        <fullName evidence="6">IclR family transcriptional regulator</fullName>
    </submittedName>
</protein>
<dbReference type="PROSITE" id="PS51078">
    <property type="entry name" value="ICLR_ED"/>
    <property type="match status" value="1"/>
</dbReference>
<dbReference type="Pfam" id="PF01614">
    <property type="entry name" value="IclR_C"/>
    <property type="match status" value="1"/>
</dbReference>
<evidence type="ECO:0000256" key="1">
    <source>
        <dbReference type="ARBA" id="ARBA00023015"/>
    </source>
</evidence>
<dbReference type="InterPro" id="IPR005471">
    <property type="entry name" value="Tscrpt_reg_IclR_N"/>
</dbReference>
<proteinExistence type="predicted"/>
<dbReference type="Pfam" id="PF09339">
    <property type="entry name" value="HTH_IclR"/>
    <property type="match status" value="1"/>
</dbReference>
<name>A0ABP7WT69_9ACTN</name>
<dbReference type="SUPFAM" id="SSF55781">
    <property type="entry name" value="GAF domain-like"/>
    <property type="match status" value="1"/>
</dbReference>
<keyword evidence="3" id="KW-0804">Transcription</keyword>
<evidence type="ECO:0000259" key="5">
    <source>
        <dbReference type="PROSITE" id="PS51078"/>
    </source>
</evidence>
<dbReference type="InterPro" id="IPR029016">
    <property type="entry name" value="GAF-like_dom_sf"/>
</dbReference>
<dbReference type="InterPro" id="IPR050707">
    <property type="entry name" value="HTH_MetabolicPath_Reg"/>
</dbReference>
<dbReference type="RefSeq" id="WP_344955666.1">
    <property type="nucleotide sequence ID" value="NZ_BAAAZG010000052.1"/>
</dbReference>
<dbReference type="PANTHER" id="PTHR30136">
    <property type="entry name" value="HELIX-TURN-HELIX TRANSCRIPTIONAL REGULATOR, ICLR FAMILY"/>
    <property type="match status" value="1"/>
</dbReference>
<dbReference type="Proteomes" id="UP001500683">
    <property type="component" value="Unassembled WGS sequence"/>
</dbReference>
<evidence type="ECO:0000259" key="4">
    <source>
        <dbReference type="PROSITE" id="PS51077"/>
    </source>
</evidence>
<dbReference type="Gene3D" id="3.30.450.40">
    <property type="match status" value="1"/>
</dbReference>
<evidence type="ECO:0000313" key="7">
    <source>
        <dbReference type="Proteomes" id="UP001500683"/>
    </source>
</evidence>